<keyword evidence="3" id="KW-0677">Repeat</keyword>
<evidence type="ECO:0000313" key="8">
    <source>
        <dbReference type="Proteomes" id="UP000253664"/>
    </source>
</evidence>
<organism evidence="7 8">
    <name type="scientific">Ophiocordyceps polyrhachis-furcata BCC 54312</name>
    <dbReference type="NCBI Taxonomy" id="1330021"/>
    <lineage>
        <taxon>Eukaryota</taxon>
        <taxon>Fungi</taxon>
        <taxon>Dikarya</taxon>
        <taxon>Ascomycota</taxon>
        <taxon>Pezizomycotina</taxon>
        <taxon>Sordariomycetes</taxon>
        <taxon>Hypocreomycetidae</taxon>
        <taxon>Hypocreales</taxon>
        <taxon>Ophiocordycipitaceae</taxon>
        <taxon>Ophiocordyceps</taxon>
    </lineage>
</organism>
<dbReference type="SMART" id="SM00320">
    <property type="entry name" value="WD40"/>
    <property type="match status" value="3"/>
</dbReference>
<dbReference type="InterPro" id="IPR015943">
    <property type="entry name" value="WD40/YVTN_repeat-like_dom_sf"/>
</dbReference>
<feature type="compositionally biased region" description="Low complexity" evidence="6">
    <location>
        <begin position="159"/>
        <end position="172"/>
    </location>
</feature>
<evidence type="ECO:0000256" key="6">
    <source>
        <dbReference type="SAM" id="MobiDB-lite"/>
    </source>
</evidence>
<comment type="caution">
    <text evidence="7">The sequence shown here is derived from an EMBL/GenBank/DDBJ whole genome shotgun (WGS) entry which is preliminary data.</text>
</comment>
<evidence type="ECO:0000256" key="5">
    <source>
        <dbReference type="ARBA" id="ARBA00039514"/>
    </source>
</evidence>
<dbReference type="Pfam" id="PF00400">
    <property type="entry name" value="WD40"/>
    <property type="match status" value="1"/>
</dbReference>
<name>A0A367LGT6_9HYPO</name>
<evidence type="ECO:0000256" key="4">
    <source>
        <dbReference type="ARBA" id="ARBA00039238"/>
    </source>
</evidence>
<evidence type="ECO:0000256" key="1">
    <source>
        <dbReference type="ARBA" id="ARBA00007625"/>
    </source>
</evidence>
<dbReference type="AlphaFoldDB" id="A0A367LGT6"/>
<feature type="compositionally biased region" description="Acidic residues" evidence="6">
    <location>
        <begin position="342"/>
        <end position="369"/>
    </location>
</feature>
<dbReference type="InterPro" id="IPR036322">
    <property type="entry name" value="WD40_repeat_dom_sf"/>
</dbReference>
<dbReference type="Gene3D" id="2.130.10.10">
    <property type="entry name" value="YVTN repeat-like/Quinoprotein amine dehydrogenase"/>
    <property type="match status" value="2"/>
</dbReference>
<accession>A0A367LGT6</accession>
<feature type="region of interest" description="Disordered" evidence="6">
    <location>
        <begin position="338"/>
        <end position="424"/>
    </location>
</feature>
<gene>
    <name evidence="7" type="ORF">L249_5557</name>
</gene>
<dbReference type="STRING" id="1330021.A0A367LGT6"/>
<comment type="similarity">
    <text evidence="1">Belongs to the WD repeat WDR55 family.</text>
</comment>
<dbReference type="Proteomes" id="UP000253664">
    <property type="component" value="Unassembled WGS sequence"/>
</dbReference>
<dbReference type="SUPFAM" id="SSF50978">
    <property type="entry name" value="WD40 repeat-like"/>
    <property type="match status" value="1"/>
</dbReference>
<sequence length="424" mass="45500">MFENLCTLPLPADVFTTAVHPEEPLLTVGLASGHVETFRLPPAGSSSPRDNTIESLWSTKRHKGSCRCLAYSYDGKAIYSAGTDSLIKHFDPSTGQVISKALIPSASSIPDAPCLLHALSPQSLLLATDSGALHTLDLRDAKPDSRPSQTHFPHADYVSSLAPLPPSEESTSGVPKQWVSTGGTTLAVTDLRRGVLVRSEDQEDELLSALFVPGLGRKRNCANGIVAVASASGVLTLWDRGAWDDQQERIVVDRDGRESIDALVRVPPDMGLGAHKVVCGVGDGSLRIVDLARRHVDVSANLRNDDTEGVVALTFDPHNRLISAGGRIVKVWEELSDLQHNDDDDDDDSEDGDDDSDNEDENAEDETTDGAEHHACKSGKRAVDGQADDGVADMKRRAKRRKETRGSKLGPMGAHGIMAFDGLV</sequence>
<evidence type="ECO:0000256" key="3">
    <source>
        <dbReference type="ARBA" id="ARBA00022737"/>
    </source>
</evidence>
<feature type="region of interest" description="Disordered" evidence="6">
    <location>
        <begin position="141"/>
        <end position="179"/>
    </location>
</feature>
<reference evidence="7 8" key="1">
    <citation type="journal article" date="2015" name="BMC Genomics">
        <title>Insights from the genome of Ophiocordyceps polyrhachis-furcata to pathogenicity and host specificity in insect fungi.</title>
        <authorList>
            <person name="Wichadakul D."/>
            <person name="Kobmoo N."/>
            <person name="Ingsriswang S."/>
            <person name="Tangphatsornruang S."/>
            <person name="Chantasingh D."/>
            <person name="Luangsa-ard J.J."/>
            <person name="Eurwilaichitr L."/>
        </authorList>
    </citation>
    <scope>NUCLEOTIDE SEQUENCE [LARGE SCALE GENOMIC DNA]</scope>
    <source>
        <strain evidence="7 8">BCC 54312</strain>
    </source>
</reference>
<keyword evidence="8" id="KW-1185">Reference proteome</keyword>
<protein>
    <recommendedName>
        <fullName evidence="4">WD repeat-containing protein JIP5</fullName>
    </recommendedName>
    <alternativeName>
        <fullName evidence="5">WD repeat-containing protein jip5</fullName>
    </alternativeName>
</protein>
<keyword evidence="2" id="KW-0853">WD repeat</keyword>
<dbReference type="InterPro" id="IPR050505">
    <property type="entry name" value="WDR55/POC1"/>
</dbReference>
<dbReference type="PANTHER" id="PTHR44019">
    <property type="entry name" value="WD REPEAT-CONTAINING PROTEIN 55"/>
    <property type="match status" value="1"/>
</dbReference>
<proteinExistence type="inferred from homology"/>
<dbReference type="OrthoDB" id="2288928at2759"/>
<dbReference type="InterPro" id="IPR001680">
    <property type="entry name" value="WD40_rpt"/>
</dbReference>
<evidence type="ECO:0000256" key="2">
    <source>
        <dbReference type="ARBA" id="ARBA00022574"/>
    </source>
</evidence>
<dbReference type="PANTHER" id="PTHR44019:SF20">
    <property type="entry name" value="WD REPEAT-CONTAINING PROTEIN 55"/>
    <property type="match status" value="1"/>
</dbReference>
<evidence type="ECO:0000313" key="7">
    <source>
        <dbReference type="EMBL" id="RCI13630.1"/>
    </source>
</evidence>
<dbReference type="EMBL" id="LKCN02000006">
    <property type="protein sequence ID" value="RCI13630.1"/>
    <property type="molecule type" value="Genomic_DNA"/>
</dbReference>